<keyword evidence="2" id="KW-0812">Transmembrane</keyword>
<protein>
    <submittedName>
        <fullName evidence="3">Uncharacterized protein</fullName>
    </submittedName>
</protein>
<gene>
    <name evidence="3" type="ORF">ACFSBH_07630</name>
</gene>
<feature type="coiled-coil region" evidence="1">
    <location>
        <begin position="52"/>
        <end position="79"/>
    </location>
</feature>
<keyword evidence="4" id="KW-1185">Reference proteome</keyword>
<accession>A0ABW4HR17</accession>
<dbReference type="Proteomes" id="UP001597221">
    <property type="component" value="Unassembled WGS sequence"/>
</dbReference>
<dbReference type="RefSeq" id="WP_379596944.1">
    <property type="nucleotide sequence ID" value="NZ_JBHUDE010000038.1"/>
</dbReference>
<evidence type="ECO:0000313" key="4">
    <source>
        <dbReference type="Proteomes" id="UP001597221"/>
    </source>
</evidence>
<dbReference type="EMBL" id="JBHUDE010000038">
    <property type="protein sequence ID" value="MFD1607517.1"/>
    <property type="molecule type" value="Genomic_DNA"/>
</dbReference>
<name>A0ABW4HR17_9BACI</name>
<proteinExistence type="predicted"/>
<sequence>MNLNKKIIFVVVGIVIFVGAAYFITPSGNVESLTESEETTTKDEEDESEQIIMHMEDGIELLNQEIKELEQSLFDAERYIYNTELANDYLPFPDSEILYKEVQDTQYLILFTHKQDNELLFGSKELGFNAILSLPPPDDGISVANTGVQDYHYFGGLITNNEIKEVEIIQNVKFHHKADIFQVDEDTYGWYIIVEDGRLENKDDQFKIKALNQNHEVVWDHSI</sequence>
<evidence type="ECO:0000256" key="2">
    <source>
        <dbReference type="SAM" id="Phobius"/>
    </source>
</evidence>
<feature type="transmembrane region" description="Helical" evidence="2">
    <location>
        <begin position="7"/>
        <end position="24"/>
    </location>
</feature>
<comment type="caution">
    <text evidence="3">The sequence shown here is derived from an EMBL/GenBank/DDBJ whole genome shotgun (WGS) entry which is preliminary data.</text>
</comment>
<keyword evidence="2" id="KW-0472">Membrane</keyword>
<organism evidence="3 4">
    <name type="scientific">Oceanobacillus luteolus</name>
    <dbReference type="NCBI Taxonomy" id="1274358"/>
    <lineage>
        <taxon>Bacteria</taxon>
        <taxon>Bacillati</taxon>
        <taxon>Bacillota</taxon>
        <taxon>Bacilli</taxon>
        <taxon>Bacillales</taxon>
        <taxon>Bacillaceae</taxon>
        <taxon>Oceanobacillus</taxon>
    </lineage>
</organism>
<evidence type="ECO:0000313" key="3">
    <source>
        <dbReference type="EMBL" id="MFD1607517.1"/>
    </source>
</evidence>
<evidence type="ECO:0000256" key="1">
    <source>
        <dbReference type="SAM" id="Coils"/>
    </source>
</evidence>
<keyword evidence="2" id="KW-1133">Transmembrane helix</keyword>
<keyword evidence="1" id="KW-0175">Coiled coil</keyword>
<reference evidence="4" key="1">
    <citation type="journal article" date="2019" name="Int. J. Syst. Evol. Microbiol.">
        <title>The Global Catalogue of Microorganisms (GCM) 10K type strain sequencing project: providing services to taxonomists for standard genome sequencing and annotation.</title>
        <authorList>
            <consortium name="The Broad Institute Genomics Platform"/>
            <consortium name="The Broad Institute Genome Sequencing Center for Infectious Disease"/>
            <person name="Wu L."/>
            <person name="Ma J."/>
        </authorList>
    </citation>
    <scope>NUCLEOTIDE SEQUENCE [LARGE SCALE GENOMIC DNA]</scope>
    <source>
        <strain evidence="4">CGMCC 1.12376</strain>
    </source>
</reference>